<dbReference type="EMBL" id="JANHOG010000273">
    <property type="protein sequence ID" value="KAJ3556071.1"/>
    <property type="molecule type" value="Genomic_DNA"/>
</dbReference>
<sequence>MRTRRHFLSKGRGRRPVPLWSSRIALLSSPILSRSPISNPSPCTPLNVSCFSKYHYGILHLQMQSKINATLAQTQAAVHPNTADTVQAPFHPCTLPLSSRRCLAFRSDEAAIANNAGSTSTGAFLPPSLSPATPCLVDLCRATLSLSIARQGPGRGKRRTVFRVYPLPLATTFSSGREALLRRMAYATEINTWTVHISPFQRVEEFDCPIIMVIVTRAQTRTKCYEIAMNTPMRTAVRILNTRTLLQYSESCTLKRDIGTAVIELEVAFDESTPLSLPTLRRCLRLMPNITDLILQLPSCSPRVILNGLRFPSLQLLESNLPHRVMAPFIEQHPTIKYLLLGPCEGGRQCPLHTTPLDDVADLRLPLGCLSDLSTPSAGRLHTFLTDQILSSSTVLRTLRPYSSLYSLTIEFRNDDYDILCGISGLAPTLRKLRLLVRPSFQVRSSVGFRIPPPDYL</sequence>
<proteinExistence type="predicted"/>
<keyword evidence="2" id="KW-1185">Reference proteome</keyword>
<gene>
    <name evidence="1" type="ORF">NM688_g2225</name>
</gene>
<comment type="caution">
    <text evidence="1">The sequence shown here is derived from an EMBL/GenBank/DDBJ whole genome shotgun (WGS) entry which is preliminary data.</text>
</comment>
<evidence type="ECO:0000313" key="2">
    <source>
        <dbReference type="Proteomes" id="UP001148662"/>
    </source>
</evidence>
<dbReference type="Proteomes" id="UP001148662">
    <property type="component" value="Unassembled WGS sequence"/>
</dbReference>
<reference evidence="1" key="1">
    <citation type="submission" date="2022-07" db="EMBL/GenBank/DDBJ databases">
        <title>Genome Sequence of Phlebia brevispora.</title>
        <authorList>
            <person name="Buettner E."/>
        </authorList>
    </citation>
    <scope>NUCLEOTIDE SEQUENCE</scope>
    <source>
        <strain evidence="1">MPL23</strain>
    </source>
</reference>
<organism evidence="1 2">
    <name type="scientific">Phlebia brevispora</name>
    <dbReference type="NCBI Taxonomy" id="194682"/>
    <lineage>
        <taxon>Eukaryota</taxon>
        <taxon>Fungi</taxon>
        <taxon>Dikarya</taxon>
        <taxon>Basidiomycota</taxon>
        <taxon>Agaricomycotina</taxon>
        <taxon>Agaricomycetes</taxon>
        <taxon>Polyporales</taxon>
        <taxon>Meruliaceae</taxon>
        <taxon>Phlebia</taxon>
    </lineage>
</organism>
<evidence type="ECO:0000313" key="1">
    <source>
        <dbReference type="EMBL" id="KAJ3556071.1"/>
    </source>
</evidence>
<name>A0ACC1T9J7_9APHY</name>
<protein>
    <submittedName>
        <fullName evidence="1">Uncharacterized protein</fullName>
    </submittedName>
</protein>
<accession>A0ACC1T9J7</accession>